<dbReference type="GO" id="GO:0003676">
    <property type="term" value="F:nucleic acid binding"/>
    <property type="evidence" value="ECO:0007669"/>
    <property type="project" value="InterPro"/>
</dbReference>
<gene>
    <name evidence="11" type="ORF">APZ42_014066</name>
</gene>
<feature type="domain" description="Helicase C-terminal" evidence="10">
    <location>
        <begin position="181"/>
        <end position="324"/>
    </location>
</feature>
<feature type="compositionally biased region" description="Basic residues" evidence="6">
    <location>
        <begin position="1772"/>
        <end position="1784"/>
    </location>
</feature>
<dbReference type="Pfam" id="PF25597">
    <property type="entry name" value="SH3_retrovirus"/>
    <property type="match status" value="1"/>
</dbReference>
<dbReference type="GO" id="GO:0000724">
    <property type="term" value="P:double-strand break repair via homologous recombination"/>
    <property type="evidence" value="ECO:0007669"/>
    <property type="project" value="TreeGrafter"/>
</dbReference>
<dbReference type="Pfam" id="PF00270">
    <property type="entry name" value="DEAD"/>
    <property type="match status" value="1"/>
</dbReference>
<evidence type="ECO:0000256" key="2">
    <source>
        <dbReference type="ARBA" id="ARBA00022741"/>
    </source>
</evidence>
<dbReference type="GO" id="GO:0005524">
    <property type="term" value="F:ATP binding"/>
    <property type="evidence" value="ECO:0007669"/>
    <property type="project" value="UniProtKB-KW"/>
</dbReference>
<feature type="transmembrane region" description="Helical" evidence="7">
    <location>
        <begin position="1125"/>
        <end position="1144"/>
    </location>
</feature>
<dbReference type="SUPFAM" id="SSF52540">
    <property type="entry name" value="P-loop containing nucleoside triphosphate hydrolases"/>
    <property type="match status" value="1"/>
</dbReference>
<dbReference type="InterPro" id="IPR014001">
    <property type="entry name" value="Helicase_ATP-bd"/>
</dbReference>
<feature type="compositionally biased region" description="Basic and acidic residues" evidence="6">
    <location>
        <begin position="1742"/>
        <end position="1753"/>
    </location>
</feature>
<evidence type="ECO:0000256" key="3">
    <source>
        <dbReference type="ARBA" id="ARBA00022840"/>
    </source>
</evidence>
<feature type="compositionally biased region" description="Basic and acidic residues" evidence="6">
    <location>
        <begin position="1018"/>
        <end position="1033"/>
    </location>
</feature>
<dbReference type="Gene3D" id="3.40.50.300">
    <property type="entry name" value="P-loop containing nucleotide triphosphate hydrolases"/>
    <property type="match status" value="2"/>
</dbReference>
<evidence type="ECO:0000313" key="12">
    <source>
        <dbReference type="Proteomes" id="UP000076858"/>
    </source>
</evidence>
<dbReference type="InterPro" id="IPR054722">
    <property type="entry name" value="PolX-like_BBD"/>
</dbReference>
<dbReference type="OrthoDB" id="8188638at2759"/>
<reference evidence="11 12" key="1">
    <citation type="submission" date="2016-03" db="EMBL/GenBank/DDBJ databases">
        <title>EvidentialGene: Evidence-directed Construction of Genes on Genomes.</title>
        <authorList>
            <person name="Gilbert D.G."/>
            <person name="Choi J.-H."/>
            <person name="Mockaitis K."/>
            <person name="Colbourne J."/>
            <person name="Pfrender M."/>
        </authorList>
    </citation>
    <scope>NUCLEOTIDE SEQUENCE [LARGE SCALE GENOMIC DNA]</scope>
    <source>
        <strain evidence="11 12">Xinb3</strain>
        <tissue evidence="11">Complete organism</tissue>
    </source>
</reference>
<protein>
    <recommendedName>
        <fullName evidence="5">DNA 3'-5' helicase</fullName>
        <ecNumber evidence="5">5.6.2.4</ecNumber>
    </recommendedName>
</protein>
<dbReference type="PROSITE" id="PS50994">
    <property type="entry name" value="INTEGRASE"/>
    <property type="match status" value="1"/>
</dbReference>
<feature type="region of interest" description="Disordered" evidence="6">
    <location>
        <begin position="1842"/>
        <end position="1863"/>
    </location>
</feature>
<feature type="compositionally biased region" description="Basic and acidic residues" evidence="6">
    <location>
        <begin position="2304"/>
        <end position="2315"/>
    </location>
</feature>
<dbReference type="Proteomes" id="UP000076858">
    <property type="component" value="Unassembled WGS sequence"/>
</dbReference>
<dbReference type="PANTHER" id="PTHR13710:SF147">
    <property type="entry name" value="DNA HELICASE"/>
    <property type="match status" value="1"/>
</dbReference>
<keyword evidence="12" id="KW-1185">Reference proteome</keyword>
<dbReference type="Gene3D" id="3.30.420.10">
    <property type="entry name" value="Ribonuclease H-like superfamily/Ribonuclease H"/>
    <property type="match status" value="1"/>
</dbReference>
<keyword evidence="7" id="KW-1133">Transmembrane helix</keyword>
<dbReference type="GO" id="GO:0005737">
    <property type="term" value="C:cytoplasm"/>
    <property type="evidence" value="ECO:0007669"/>
    <property type="project" value="TreeGrafter"/>
</dbReference>
<evidence type="ECO:0000256" key="1">
    <source>
        <dbReference type="ARBA" id="ARBA00005446"/>
    </source>
</evidence>
<evidence type="ECO:0000259" key="8">
    <source>
        <dbReference type="PROSITE" id="PS50994"/>
    </source>
</evidence>
<dbReference type="SUPFAM" id="SSF53098">
    <property type="entry name" value="Ribonuclease H-like"/>
    <property type="match status" value="1"/>
</dbReference>
<keyword evidence="3" id="KW-0067">ATP-binding</keyword>
<evidence type="ECO:0000256" key="7">
    <source>
        <dbReference type="SAM" id="Phobius"/>
    </source>
</evidence>
<dbReference type="GO" id="GO:0005694">
    <property type="term" value="C:chromosome"/>
    <property type="evidence" value="ECO:0007669"/>
    <property type="project" value="TreeGrafter"/>
</dbReference>
<feature type="region of interest" description="Disordered" evidence="6">
    <location>
        <begin position="2294"/>
        <end position="2322"/>
    </location>
</feature>
<evidence type="ECO:0000313" key="11">
    <source>
        <dbReference type="EMBL" id="KZS19481.1"/>
    </source>
</evidence>
<evidence type="ECO:0000259" key="10">
    <source>
        <dbReference type="PROSITE" id="PS51194"/>
    </source>
</evidence>
<dbReference type="EMBL" id="LRGB01000376">
    <property type="protein sequence ID" value="KZS19481.1"/>
    <property type="molecule type" value="Genomic_DNA"/>
</dbReference>
<dbReference type="InterPro" id="IPR036397">
    <property type="entry name" value="RNaseH_sf"/>
</dbReference>
<evidence type="ECO:0000259" key="9">
    <source>
        <dbReference type="PROSITE" id="PS51192"/>
    </source>
</evidence>
<dbReference type="PANTHER" id="PTHR13710">
    <property type="entry name" value="DNA HELICASE RECQ FAMILY MEMBER"/>
    <property type="match status" value="1"/>
</dbReference>
<feature type="domain" description="Integrase catalytic" evidence="8">
    <location>
        <begin position="2005"/>
        <end position="2168"/>
    </location>
</feature>
<dbReference type="Pfam" id="PF10551">
    <property type="entry name" value="MULE"/>
    <property type="match status" value="1"/>
</dbReference>
<dbReference type="PROSITE" id="PS51192">
    <property type="entry name" value="HELICASE_ATP_BIND_1"/>
    <property type="match status" value="1"/>
</dbReference>
<dbReference type="GO" id="GO:0005634">
    <property type="term" value="C:nucleus"/>
    <property type="evidence" value="ECO:0007669"/>
    <property type="project" value="TreeGrafter"/>
</dbReference>
<comment type="catalytic activity">
    <reaction evidence="4">
        <text>Couples ATP hydrolysis with the unwinding of duplex DNA by translocating in the 3'-5' direction.</text>
        <dbReference type="EC" id="5.6.2.4"/>
    </reaction>
</comment>
<dbReference type="InterPro" id="IPR012337">
    <property type="entry name" value="RNaseH-like_sf"/>
</dbReference>
<sequence>MLKEFQLEAMRAYSCKKDSIVIQATGAGKSTCFQLPAVMLKNRDVGLVIVPTVALGMDHLEAFKELKMESVFISSTSTKTDYDKAFKLSSRVAKVIIVSPEHLFGNDTNSGILDRLLENPGRLKFIAIDEAHLIFDWSSFRKAFGIIDRPNVSINVRGYRKDSIAEVRKQNSNVWDSTAKQIEKLIDGEKTIVYCSYALECEELSSALNSRNTNAYVYTGKNTNAERKEVYHIMKNNEIDIVVATKAFDLGVNIPSIRHVVHVGLPESLSLWMQEFGRAGRDGQQAYAHLFFCEREDLKKMHKITRVYESQILAWMSGTEENWMWFYLDSRITKEATFGCLKEIPETVLKLTIKAILRQCLSLKYVNLQLNVVPGTQNLAKFWTLSAEGTKVANGEVNAPMLPDPVSVATRLSPSDENLMETPKRKRKRKCDQVTSRIVTMMNDGPKTWIQLERKEQYEMLEFHHDSRKLLYVKDYTLLKGWPIKPKKDYLWEDINLSKKQSFPVFKFQFKDNQSESSSSTETSECTILMYRAPCNGVKVCEGQTEGKCQFSVPKRVHINRCVDHPNAKLMDSGPCAGYFLYLRPESEKDNRRWLAFLSAEGLKAVHSHPCPVRSKLGSKLEEVIQEAVKNDPSKTTKEISKGVGMPCNPVSLSAVASNLGTLANCVKKAKSGLYSGATDRYVIENFNLLIKNSIDEKDAKNAENEETAKEILNACSPYCRFSQFGESSNFCIFATPQMLEVLNEARVVEADVTFPGAKSFPYVLNMVSFNYETLNYQVVARVLMTSLTVSAYKMAFGKVLELTTNIHPEFENGKDVRGWILDFSLAQRQGLESNLVEKADFIRGCDVHYKRGVKKIADKVAVDVPSKYLFKKIVHAIPELQTLDNVRMAFEILCGKLDLSKAKTFLLKEIKCWANEIDSANNQGWEKACAWADRWGQPKITQMFTKSFTEMSDADWAVCPRTTNAVESQNKKGCSKTKSFRDVVSNFYLEDKSICFSTFAVREGIKTGTPIARRQIQNEKRRLNRDRPKLIEDDQSPCITPSTTEGKKSKSKKRKLPATQGIFLKNAAETSEDENLGKTVVIDTYGAHGRKFGWCKATVIKKKGEGYVAKKTRDGSDEFFRTRVSTATGTAFIFISVALLGALRRTKQIHADGTFKTVPNLFYQLFTLHLKAYKKPFPVAYVLMSEKTLPLYNLVMEEIMEAVRGLGDEEGLACERIISDYEEAILSALKTSFPAAHARGCWFHYGQAVYKRACREGLTVSYRSRPVVKRIVKMIIALALLPADQIYIGFLVRRRKFNFLLKFHNNVKMLLNCRQFNVKMLPIYDWNLRKFRKLCSDFFSIGQVTGWLLKHQLVLASMDDGTGPIMTWSHGIVGLMHAGMDIDKTFGTLFVIHFQECEESARLDFIALSQAQDIRREAVSVQAAERERLIIRREQDLEDGLISQYEFLHQSMSCFEPAEDFPEDRPEAPARLHRHRQVHLNEPVITPRARAGQARVGAAHQRRIPPLNEEGQAVGQRRRVPIAEPVAEEHPVPEVEVQPLVAAVVRRRGRPRRNPHPNAVQPVVEGHPVPEVEAQPLVAPLVRRRGRPRRNPLLIAEQPVALPIAADEVQLVAAPHNIRCALLQQRLLIDCTTAHQMWTTLTAQHLERGSDNQHDLLMRYYEYKYQPETDMKNHIASIKSIAHQLGEVGRPIEERELITKIISTLPFDYKAFVSSWQHVATGKQTLLTITSLILQEERELTKWRPKPSDSKDSAFQAQKQYESQRSSGHYQKQRGRGKNHSQHPKGLSQKNGQDRNKGDKPMHCSYCGLTNHELENCYTKKRHERTDFERAELAKKMKMGDGSANKYNENQNSSSFPNTSRLETRSTGDWFADSGATQHMSDQKDWLMDFVTVPDGSWNVDGTGSTKGSVRGYGDVNIWTEVDGDKKTATIKKVLYVPGLGFNLFSIAVATDLGWKVTFVDTMVHIASEKDIKILVGERVGRNLYLLAIQARYKEEPTSFALASSVSPAIFTWHRRLARLNYNTIVKMSSSDVVEGWRFISFLKTKSEAVDCFKELIHVIRGETGNLVRIFQTDLGGAWSSYEITTWLTHKGIRHETSVPNTPEQDGVSERGTRTVTEGLRSCLHDTQTPSEPWDTKVAASFTVYTLNRVLSKVSPITPFKAWHNKKPNLSHLHDFGSIAFIHIPKAERRKLDPKSIRCIFIVYSHTQKAYRLWNPKNRTIKISRDVTFDEHHHLVGIPWEPPACNHQRAHSPNLVHVQDEPLVATNKDTTTTGQERPIIHLDSDPQVHLNEEVQPNQSTEPNAHDEVDVEQHPQPRRSLRGRVPIREWKACPAMERSETDNSYIPPNYRDAMNCPAAENWKAAAKEEYQSLIENGTWSIVSFPKDRKPIKSRWTFDIKPGLNGEPQRFKARFVPKGYSQRLGIDFNETYAFVVSHDTLRILLSVIAADDLEALQIDIKTAFLYGPP</sequence>
<dbReference type="InterPro" id="IPR027417">
    <property type="entry name" value="P-loop_NTPase"/>
</dbReference>
<organism evidence="11 12">
    <name type="scientific">Daphnia magna</name>
    <dbReference type="NCBI Taxonomy" id="35525"/>
    <lineage>
        <taxon>Eukaryota</taxon>
        <taxon>Metazoa</taxon>
        <taxon>Ecdysozoa</taxon>
        <taxon>Arthropoda</taxon>
        <taxon>Crustacea</taxon>
        <taxon>Branchiopoda</taxon>
        <taxon>Diplostraca</taxon>
        <taxon>Cladocera</taxon>
        <taxon>Anomopoda</taxon>
        <taxon>Daphniidae</taxon>
        <taxon>Daphnia</taxon>
    </lineage>
</organism>
<feature type="region of interest" description="Disordered" evidence="6">
    <location>
        <begin position="1742"/>
        <end position="1800"/>
    </location>
</feature>
<keyword evidence="7" id="KW-0812">Transmembrane</keyword>
<feature type="compositionally biased region" description="Polar residues" evidence="6">
    <location>
        <begin position="1846"/>
        <end position="1863"/>
    </location>
</feature>
<feature type="transmembrane region" description="Helical" evidence="7">
    <location>
        <begin position="1272"/>
        <end position="1293"/>
    </location>
</feature>
<dbReference type="GO" id="GO:0043138">
    <property type="term" value="F:3'-5' DNA helicase activity"/>
    <property type="evidence" value="ECO:0007669"/>
    <property type="project" value="UniProtKB-EC"/>
</dbReference>
<proteinExistence type="inferred from homology"/>
<keyword evidence="2" id="KW-0547">Nucleotide-binding</keyword>
<feature type="compositionally biased region" description="Polar residues" evidence="6">
    <location>
        <begin position="1754"/>
        <end position="1771"/>
    </location>
</feature>
<accession>A0A162Q9F0</accession>
<evidence type="ECO:0000256" key="4">
    <source>
        <dbReference type="ARBA" id="ARBA00034617"/>
    </source>
</evidence>
<dbReference type="PROSITE" id="PS51194">
    <property type="entry name" value="HELICASE_CTER"/>
    <property type="match status" value="1"/>
</dbReference>
<dbReference type="InterPro" id="IPR013103">
    <property type="entry name" value="RVT_2"/>
</dbReference>
<dbReference type="InterPro" id="IPR001584">
    <property type="entry name" value="Integrase_cat-core"/>
</dbReference>
<dbReference type="EC" id="5.6.2.4" evidence="5"/>
<dbReference type="SMART" id="SM00490">
    <property type="entry name" value="HELICc"/>
    <property type="match status" value="1"/>
</dbReference>
<dbReference type="Pfam" id="PF00271">
    <property type="entry name" value="Helicase_C"/>
    <property type="match status" value="1"/>
</dbReference>
<dbReference type="InterPro" id="IPR057670">
    <property type="entry name" value="SH3_retrovirus"/>
</dbReference>
<dbReference type="InterPro" id="IPR018289">
    <property type="entry name" value="MULE_transposase_dom"/>
</dbReference>
<dbReference type="Pfam" id="PF07727">
    <property type="entry name" value="RVT_2"/>
    <property type="match status" value="1"/>
</dbReference>
<evidence type="ECO:0000256" key="6">
    <source>
        <dbReference type="SAM" id="MobiDB-lite"/>
    </source>
</evidence>
<feature type="domain" description="Helicase ATP-binding" evidence="9">
    <location>
        <begin position="10"/>
        <end position="147"/>
    </location>
</feature>
<evidence type="ECO:0000256" key="5">
    <source>
        <dbReference type="ARBA" id="ARBA00034808"/>
    </source>
</evidence>
<keyword evidence="7" id="KW-0472">Membrane</keyword>
<dbReference type="Pfam" id="PF22936">
    <property type="entry name" value="Pol_BBD"/>
    <property type="match status" value="1"/>
</dbReference>
<dbReference type="InterPro" id="IPR001650">
    <property type="entry name" value="Helicase_C-like"/>
</dbReference>
<dbReference type="GO" id="GO:0009378">
    <property type="term" value="F:four-way junction helicase activity"/>
    <property type="evidence" value="ECO:0007669"/>
    <property type="project" value="TreeGrafter"/>
</dbReference>
<comment type="caution">
    <text evidence="11">The sequence shown here is derived from an EMBL/GenBank/DDBJ whole genome shotgun (WGS) entry which is preliminary data.</text>
</comment>
<feature type="region of interest" description="Disordered" evidence="6">
    <location>
        <begin position="1018"/>
        <end position="1055"/>
    </location>
</feature>
<dbReference type="Pfam" id="PF14223">
    <property type="entry name" value="Retrotran_gag_2"/>
    <property type="match status" value="1"/>
</dbReference>
<dbReference type="GO" id="GO:0015074">
    <property type="term" value="P:DNA integration"/>
    <property type="evidence" value="ECO:0007669"/>
    <property type="project" value="InterPro"/>
</dbReference>
<dbReference type="SMART" id="SM00487">
    <property type="entry name" value="DEXDc"/>
    <property type="match status" value="1"/>
</dbReference>
<dbReference type="InterPro" id="IPR011545">
    <property type="entry name" value="DEAD/DEAH_box_helicase_dom"/>
</dbReference>
<name>A0A162Q9F0_9CRUS</name>
<comment type="similarity">
    <text evidence="1">Belongs to the helicase family. RecQ subfamily.</text>
</comment>